<reference evidence="5 6" key="1">
    <citation type="submission" date="2016-11" db="EMBL/GenBank/DDBJ databases">
        <authorList>
            <person name="Jaros S."/>
            <person name="Januszkiewicz K."/>
            <person name="Wedrychowicz H."/>
        </authorList>
    </citation>
    <scope>NUCLEOTIDE SEQUENCE [LARGE SCALE GENOMIC DNA]</scope>
    <source>
        <strain evidence="5 6">DSM 25660</strain>
    </source>
</reference>
<keyword evidence="1 2" id="KW-0732">Signal</keyword>
<feature type="signal peptide" evidence="2">
    <location>
        <begin position="1"/>
        <end position="22"/>
    </location>
</feature>
<evidence type="ECO:0000256" key="2">
    <source>
        <dbReference type="SAM" id="SignalP"/>
    </source>
</evidence>
<feature type="domain" description="T9SS-like galactose binding" evidence="4">
    <location>
        <begin position="21"/>
        <end position="144"/>
    </location>
</feature>
<feature type="domain" description="T9SS-like galactose binding" evidence="4">
    <location>
        <begin position="153"/>
        <end position="276"/>
    </location>
</feature>
<dbReference type="STRING" id="1124188.SAMN05444377_102101"/>
<feature type="domain" description="Secretion system C-terminal sorting" evidence="3">
    <location>
        <begin position="1352"/>
        <end position="1415"/>
    </location>
</feature>
<dbReference type="InterPro" id="IPR056600">
    <property type="entry name" value="GBD_T9SS_assoc"/>
</dbReference>
<organism evidence="5 6">
    <name type="scientific">Flavobacterium fontis</name>
    <dbReference type="NCBI Taxonomy" id="1124188"/>
    <lineage>
        <taxon>Bacteria</taxon>
        <taxon>Pseudomonadati</taxon>
        <taxon>Bacteroidota</taxon>
        <taxon>Flavobacteriia</taxon>
        <taxon>Flavobacteriales</taxon>
        <taxon>Flavobacteriaceae</taxon>
        <taxon>Flavobacterium</taxon>
    </lineage>
</organism>
<evidence type="ECO:0000259" key="3">
    <source>
        <dbReference type="Pfam" id="PF18962"/>
    </source>
</evidence>
<evidence type="ECO:0000259" key="4">
    <source>
        <dbReference type="Pfam" id="PF23759"/>
    </source>
</evidence>
<feature type="chain" id="PRO_5013132808" evidence="2">
    <location>
        <begin position="23"/>
        <end position="1420"/>
    </location>
</feature>
<gene>
    <name evidence="5" type="ORF">SAMN05444377_102101</name>
</gene>
<protein>
    <submittedName>
        <fullName evidence="5">Por secretion system C-terminal sorting domain-containing protein</fullName>
    </submittedName>
</protein>
<feature type="domain" description="T9SS-like galactose binding" evidence="4">
    <location>
        <begin position="1209"/>
        <end position="1331"/>
    </location>
</feature>
<dbReference type="Pfam" id="PF18962">
    <property type="entry name" value="Por_Secre_tail"/>
    <property type="match status" value="1"/>
</dbReference>
<dbReference type="Pfam" id="PF23759">
    <property type="entry name" value="GBD_T9SS_assoc"/>
    <property type="match status" value="10"/>
</dbReference>
<dbReference type="NCBIfam" id="TIGR04183">
    <property type="entry name" value="Por_Secre_tail"/>
    <property type="match status" value="1"/>
</dbReference>
<feature type="domain" description="T9SS-like galactose binding" evidence="4">
    <location>
        <begin position="417"/>
        <end position="540"/>
    </location>
</feature>
<proteinExistence type="predicted"/>
<evidence type="ECO:0000256" key="1">
    <source>
        <dbReference type="ARBA" id="ARBA00022729"/>
    </source>
</evidence>
<keyword evidence="6" id="KW-1185">Reference proteome</keyword>
<dbReference type="EMBL" id="FQVQ01000002">
    <property type="protein sequence ID" value="SHE94525.1"/>
    <property type="molecule type" value="Genomic_DNA"/>
</dbReference>
<accession>A0A1M4XM07</accession>
<name>A0A1M4XM07_9FLAO</name>
<evidence type="ECO:0000313" key="6">
    <source>
        <dbReference type="Proteomes" id="UP000184147"/>
    </source>
</evidence>
<dbReference type="RefSeq" id="WP_073361397.1">
    <property type="nucleotide sequence ID" value="NZ_FQVQ01000002.1"/>
</dbReference>
<feature type="domain" description="T9SS-like galactose binding" evidence="4">
    <location>
        <begin position="285"/>
        <end position="408"/>
    </location>
</feature>
<feature type="domain" description="T9SS-like galactose binding" evidence="4">
    <location>
        <begin position="682"/>
        <end position="804"/>
    </location>
</feature>
<dbReference type="Gene3D" id="2.60.120.380">
    <property type="match status" value="1"/>
</dbReference>
<feature type="domain" description="T9SS-like galactose binding" evidence="4">
    <location>
        <begin position="813"/>
        <end position="936"/>
    </location>
</feature>
<dbReference type="OrthoDB" id="860722at2"/>
<dbReference type="InterPro" id="IPR026444">
    <property type="entry name" value="Secre_tail"/>
</dbReference>
<sequence>MERTLRLFFVLFLGIVSGWSQNDECANAIELTPANTCNAVSGSFNGATRTTPQPNCATTASQDVWYRFTATQATMSITVAPAGGLNVAFEVLEANCTGTSVVCIGQFGGGSTESYFGNIFTIGTTYFVRVMNASSGTSTAGFTICVQQFAPPANDECANAVTLTPAQTCNATSGTFSGSSRTTAAPTCANTASQDVWYRFVATDPTMSVTVVPNGNVNVAFDVLDGSCTGTSVACISQFGSGSTESYFNNNFVVGNTYFVRVLNASVGLATNSFTICVQNYPTPANDECANAVTLTPALTCNATSGTFSGSSRTTAAPTCANTASQDVWYRFVATDPTMSITVVPNGNVNVAFDVLDGSCTGTSVACISQLGAGSTESYFNNNFVVGNTYFVRVLNASAGLATNSFTICVQNYPTPANDECANAVTLTPALTCNATSGTFSGSSRTTAAPTCANTASQDVWYRFVATDPTMSITVVPNGNVNVAFDVLDGSCTGTSVACISQFGVGSTESYLNNNFVVGNTYFVRVLNASAGLATNSFTICVQNYPTPANDECANAVTLTPALTCNAISGTFSGSSRTTAAPTCASASQQDVWYSFTATDTSNRITVVPNNNLNVAFEVYSGSCSGTVFSCIGQFGAGSTETLLANNFVVGTTYFIRVLHSSASLVTGGFTICVQNIPTQPNDLCANAITLTPSPTCTGTSGSFNGATISTAAPACANTASQDVWYQFTATDPTMSVSVGPNSNLNVGFEIFTGSCTGTSIACVSQTSTGVSEFFVNTNFVVGTTYFVRVFNVSASLSTLNFIICVQNYPQPANDVCANAQVLTPASLCNPTSGTMSGALISGSVPACVTSSPHDVWYQFTATDPTMEITVTPQNNLNVAFEVYSGSCSGTLLGCFNNGGSGASENFLNSNFTVGTVYFVRVLSATASINTAGFTICVQNYPTPANNTCANALVLTPAETCVATSATFAGSTLNGGVPTCAPNAGQDLWFQFTATAPTMSVSVGPNTNLNVAFEIYAESCTGALVACQNQTGSSVAEFYVNTNFVVGTTYFVRVLNTAAALSTLNFVICVQNYPQPNNDACASAQVLTPGTSCVLTSGTFNGATATGTIPSCVTASTQDVWYQFTANNATTSITVNPVNNFNIVLELFEGSCTGTALACVNTGGNGASEVYLNSIFVPGTVYFVRVASATSGVITNGFTICVQSFPQPTNDACANATPLTPSNACNGPVVSFAGATIEPPAPTCAAVASQDVWYSFVAPLSTMTVQLTGGNSVNHGFQVYEASCSGTVINCMSQAGTSATEIVNLTNLTVGTTYLIRVFNVNATLTTAANFVVCVYNNALNVAEIALADLRLYPNPVQTELTWTTPVDFNSYTIVNALGQTVRQGVLTAASLDVSNLPQGSYWIRLSDDTQSVVRPFVKK</sequence>
<dbReference type="Proteomes" id="UP000184147">
    <property type="component" value="Unassembled WGS sequence"/>
</dbReference>
<feature type="domain" description="T9SS-like galactose binding" evidence="4">
    <location>
        <begin position="1077"/>
        <end position="1199"/>
    </location>
</feature>
<evidence type="ECO:0000313" key="5">
    <source>
        <dbReference type="EMBL" id="SHE94525.1"/>
    </source>
</evidence>
<feature type="domain" description="T9SS-like galactose binding" evidence="4">
    <location>
        <begin position="945"/>
        <end position="1068"/>
    </location>
</feature>
<feature type="domain" description="T9SS-like galactose binding" evidence="4">
    <location>
        <begin position="549"/>
        <end position="671"/>
    </location>
</feature>